<evidence type="ECO:0000313" key="2">
    <source>
        <dbReference type="Proteomes" id="UP000003561"/>
    </source>
</evidence>
<name>C0FS06_9FIRM</name>
<comment type="caution">
    <text evidence="1">The sequence shown here is derived from an EMBL/GenBank/DDBJ whole genome shotgun (WGS) entry which is preliminary data.</text>
</comment>
<dbReference type="RefSeq" id="WP_007884780.1">
    <property type="nucleotide sequence ID" value="NZ_ACFY01000058.1"/>
</dbReference>
<dbReference type="EMBL" id="ACFY01000058">
    <property type="protein sequence ID" value="EEG94674.1"/>
    <property type="molecule type" value="Genomic_DNA"/>
</dbReference>
<sequence length="42" mass="4842">MESLDPYDAFVTFFQEMNGRAMTEDEDNVIRTVINGEKEVAE</sequence>
<gene>
    <name evidence="1" type="ORF">ROSEINA2194_01521</name>
</gene>
<protein>
    <submittedName>
        <fullName evidence="1">Uncharacterized protein</fullName>
    </submittedName>
</protein>
<proteinExistence type="predicted"/>
<dbReference type="Proteomes" id="UP000003561">
    <property type="component" value="Unassembled WGS sequence"/>
</dbReference>
<reference evidence="1 2" key="2">
    <citation type="submission" date="2009-03" db="EMBL/GenBank/DDBJ databases">
        <title>Draft genome sequence of Roseburia inulinivorans (DSM 16841).</title>
        <authorList>
            <person name="Sudarsanam P."/>
            <person name="Ley R."/>
            <person name="Guruge J."/>
            <person name="Turnbaugh P.J."/>
            <person name="Mahowald M."/>
            <person name="Liep D."/>
            <person name="Gordon J."/>
        </authorList>
    </citation>
    <scope>NUCLEOTIDE SEQUENCE [LARGE SCALE GENOMIC DNA]</scope>
    <source>
        <strain evidence="1 2">DSM 16841</strain>
    </source>
</reference>
<dbReference type="AlphaFoldDB" id="C0FS06"/>
<reference evidence="1 2" key="1">
    <citation type="submission" date="2009-02" db="EMBL/GenBank/DDBJ databases">
        <authorList>
            <person name="Fulton L."/>
            <person name="Clifton S."/>
            <person name="Fulton B."/>
            <person name="Xu J."/>
            <person name="Minx P."/>
            <person name="Pepin K.H."/>
            <person name="Johnson M."/>
            <person name="Bhonagiri V."/>
            <person name="Nash W.E."/>
            <person name="Mardis E.R."/>
            <person name="Wilson R.K."/>
        </authorList>
    </citation>
    <scope>NUCLEOTIDE SEQUENCE [LARGE SCALE GENOMIC DNA]</scope>
    <source>
        <strain evidence="1 2">DSM 16841</strain>
    </source>
</reference>
<accession>C0FS06</accession>
<evidence type="ECO:0000313" key="1">
    <source>
        <dbReference type="EMBL" id="EEG94674.1"/>
    </source>
</evidence>
<organism evidence="1 2">
    <name type="scientific">Roseburia inulinivorans DSM 16841</name>
    <dbReference type="NCBI Taxonomy" id="622312"/>
    <lineage>
        <taxon>Bacteria</taxon>
        <taxon>Bacillati</taxon>
        <taxon>Bacillota</taxon>
        <taxon>Clostridia</taxon>
        <taxon>Lachnospirales</taxon>
        <taxon>Lachnospiraceae</taxon>
        <taxon>Roseburia</taxon>
    </lineage>
</organism>